<feature type="region of interest" description="Disordered" evidence="1">
    <location>
        <begin position="171"/>
        <end position="203"/>
    </location>
</feature>
<accession>M5FPE8</accession>
<feature type="compositionally biased region" description="Polar residues" evidence="1">
    <location>
        <begin position="393"/>
        <end position="410"/>
    </location>
</feature>
<keyword evidence="3" id="KW-1185">Reference proteome</keyword>
<reference evidence="2 3" key="1">
    <citation type="journal article" date="2012" name="Science">
        <title>The Paleozoic origin of enzymatic lignin decomposition reconstructed from 31 fungal genomes.</title>
        <authorList>
            <person name="Floudas D."/>
            <person name="Binder M."/>
            <person name="Riley R."/>
            <person name="Barry K."/>
            <person name="Blanchette R.A."/>
            <person name="Henrissat B."/>
            <person name="Martinez A.T."/>
            <person name="Otillar R."/>
            <person name="Spatafora J.W."/>
            <person name="Yadav J.S."/>
            <person name="Aerts A."/>
            <person name="Benoit I."/>
            <person name="Boyd A."/>
            <person name="Carlson A."/>
            <person name="Copeland A."/>
            <person name="Coutinho P.M."/>
            <person name="de Vries R.P."/>
            <person name="Ferreira P."/>
            <person name="Findley K."/>
            <person name="Foster B."/>
            <person name="Gaskell J."/>
            <person name="Glotzer D."/>
            <person name="Gorecki P."/>
            <person name="Heitman J."/>
            <person name="Hesse C."/>
            <person name="Hori C."/>
            <person name="Igarashi K."/>
            <person name="Jurgens J.A."/>
            <person name="Kallen N."/>
            <person name="Kersten P."/>
            <person name="Kohler A."/>
            <person name="Kuees U."/>
            <person name="Kumar T.K.A."/>
            <person name="Kuo A."/>
            <person name="LaButti K."/>
            <person name="Larrondo L.F."/>
            <person name="Lindquist E."/>
            <person name="Ling A."/>
            <person name="Lombard V."/>
            <person name="Lucas S."/>
            <person name="Lundell T."/>
            <person name="Martin R."/>
            <person name="McLaughlin D.J."/>
            <person name="Morgenstern I."/>
            <person name="Morin E."/>
            <person name="Murat C."/>
            <person name="Nagy L.G."/>
            <person name="Nolan M."/>
            <person name="Ohm R.A."/>
            <person name="Patyshakuliyeva A."/>
            <person name="Rokas A."/>
            <person name="Ruiz-Duenas F.J."/>
            <person name="Sabat G."/>
            <person name="Salamov A."/>
            <person name="Samejima M."/>
            <person name="Schmutz J."/>
            <person name="Slot J.C."/>
            <person name="St John F."/>
            <person name="Stenlid J."/>
            <person name="Sun H."/>
            <person name="Sun S."/>
            <person name="Syed K."/>
            <person name="Tsang A."/>
            <person name="Wiebenga A."/>
            <person name="Young D."/>
            <person name="Pisabarro A."/>
            <person name="Eastwood D.C."/>
            <person name="Martin F."/>
            <person name="Cullen D."/>
            <person name="Grigoriev I.V."/>
            <person name="Hibbett D.S."/>
        </authorList>
    </citation>
    <scope>NUCLEOTIDE SEQUENCE [LARGE SCALE GENOMIC DNA]</scope>
    <source>
        <strain evidence="2 3">DJM-731 SS1</strain>
    </source>
</reference>
<dbReference type="STRING" id="1858805.M5FPE8"/>
<feature type="region of interest" description="Disordered" evidence="1">
    <location>
        <begin position="376"/>
        <end position="410"/>
    </location>
</feature>
<dbReference type="HOGENOM" id="CLU_394831_0_0_1"/>
<evidence type="ECO:0000313" key="3">
    <source>
        <dbReference type="Proteomes" id="UP000030653"/>
    </source>
</evidence>
<name>M5FPE8_DACPD</name>
<feature type="compositionally biased region" description="Basic and acidic residues" evidence="1">
    <location>
        <begin position="127"/>
        <end position="141"/>
    </location>
</feature>
<gene>
    <name evidence="2" type="ORF">DACRYDRAFT_110944</name>
</gene>
<protein>
    <submittedName>
        <fullName evidence="2">Uncharacterized protein</fullName>
    </submittedName>
</protein>
<feature type="compositionally biased region" description="Basic and acidic residues" evidence="1">
    <location>
        <begin position="171"/>
        <end position="181"/>
    </location>
</feature>
<dbReference type="AlphaFoldDB" id="M5FPE8"/>
<proteinExistence type="predicted"/>
<feature type="compositionally biased region" description="Basic residues" evidence="1">
    <location>
        <begin position="116"/>
        <end position="126"/>
    </location>
</feature>
<dbReference type="EMBL" id="JH795873">
    <property type="protein sequence ID" value="EJT98500.1"/>
    <property type="molecule type" value="Genomic_DNA"/>
</dbReference>
<dbReference type="Proteomes" id="UP000030653">
    <property type="component" value="Unassembled WGS sequence"/>
</dbReference>
<dbReference type="GeneID" id="63684211"/>
<evidence type="ECO:0000313" key="2">
    <source>
        <dbReference type="EMBL" id="EJT98500.1"/>
    </source>
</evidence>
<feature type="region of interest" description="Disordered" evidence="1">
    <location>
        <begin position="310"/>
        <end position="331"/>
    </location>
</feature>
<evidence type="ECO:0000256" key="1">
    <source>
        <dbReference type="SAM" id="MobiDB-lite"/>
    </source>
</evidence>
<dbReference type="RefSeq" id="XP_040625398.1">
    <property type="nucleotide sequence ID" value="XM_040769149.1"/>
</dbReference>
<dbReference type="OrthoDB" id="2537141at2759"/>
<feature type="region of interest" description="Disordered" evidence="1">
    <location>
        <begin position="76"/>
        <end position="147"/>
    </location>
</feature>
<feature type="compositionally biased region" description="Low complexity" evidence="1">
    <location>
        <begin position="319"/>
        <end position="331"/>
    </location>
</feature>
<organism evidence="2 3">
    <name type="scientific">Dacryopinax primogenitus (strain DJM 731)</name>
    <name type="common">Brown rot fungus</name>
    <dbReference type="NCBI Taxonomy" id="1858805"/>
    <lineage>
        <taxon>Eukaryota</taxon>
        <taxon>Fungi</taxon>
        <taxon>Dikarya</taxon>
        <taxon>Basidiomycota</taxon>
        <taxon>Agaricomycotina</taxon>
        <taxon>Dacrymycetes</taxon>
        <taxon>Dacrymycetales</taxon>
        <taxon>Dacrymycetaceae</taxon>
        <taxon>Dacryopinax</taxon>
    </lineage>
</organism>
<sequence>MSAQIDLTLDVLLKHEAEGRGRIPTIQHYIKTQKQFAQIYAAEGLEEYAKWSNPEQVPSSVPSITPRSPLLAARIDRQSHEAPVPKDDGERPVTSIPDIQPSAARADSRYPSTPPAKHKCQRLRRHYTPDEEHDRRLTERRERRRAKAAIRQNKFTGISPRVPNETIKKSEVTRKRKKETEPLSFEEKEDISSTDEVGQMNVRQKCRKKKQKVGPVAIGLLNSLAPSNIRRDRITLQPPSTLGVFNKGKASAKVMVKEKTGKKTRGRSIVFSETKFLGKRHLSPAFSSSSSEAPRHPMKQVSNYFAFPGKETQAPPRPAVSERSSSSIVSAWSRSSLGKRTAYINNIRSNAQCELSTSPRLTIPLPETRSSNLIEAARNSDSGPPSTTPPPAQESQLAISDPASNPSMENARLTSDAQLPILFSSNDQPAVPFAPSSTSCETLDMLIAACADPVLPITHLAPPAPDTMFGTIAPDLLGQNTNRFLHHSTSDAVLISEPSDCDLHVTNALSDYSPLDDGEVFDNPMPLSSEDCTVDPLDFLDQESGHASEVGLCLLYDTCAEQCYQPELQHDHLQPHISLPSHGYTSNQPEELMPSIDDPYNPALLATRDSYPESSEFVSGAVSGEHWSLYDDHCYPQNTGLSSGYHSSYETDSDTEEYSSDILDDFTVGRTLLETGPMPAKMDMDWNADRPLWPRYRV</sequence>
<feature type="compositionally biased region" description="Basic and acidic residues" evidence="1">
    <location>
        <begin position="76"/>
        <end position="91"/>
    </location>
</feature>